<dbReference type="PANTHER" id="PTHR33992:SF1">
    <property type="entry name" value="RIBONUCLEASE P PROTEIN COMPONENT"/>
    <property type="match status" value="1"/>
</dbReference>
<dbReference type="PANTHER" id="PTHR33992">
    <property type="entry name" value="RIBONUCLEASE P PROTEIN COMPONENT"/>
    <property type="match status" value="1"/>
</dbReference>
<dbReference type="Proteomes" id="UP001165381">
    <property type="component" value="Unassembled WGS sequence"/>
</dbReference>
<evidence type="ECO:0000256" key="4">
    <source>
        <dbReference type="ARBA" id="ARBA00022801"/>
    </source>
</evidence>
<reference evidence="8" key="1">
    <citation type="submission" date="2022-05" db="EMBL/GenBank/DDBJ databases">
        <authorList>
            <person name="Park J.-S."/>
        </authorList>
    </citation>
    <scope>NUCLEOTIDE SEQUENCE</scope>
    <source>
        <strain evidence="8">2012CJ34-3</strain>
    </source>
</reference>
<keyword evidence="4 6" id="KW-0378">Hydrolase</keyword>
<keyword evidence="2 6" id="KW-0540">Nuclease</keyword>
<comment type="caution">
    <text evidence="8">The sequence shown here is derived from an EMBL/GenBank/DDBJ whole genome shotgun (WGS) entry which is preliminary data.</text>
</comment>
<dbReference type="HAMAP" id="MF_00227">
    <property type="entry name" value="RNase_P"/>
    <property type="match status" value="1"/>
</dbReference>
<keyword evidence="1 6" id="KW-0819">tRNA processing</keyword>
<dbReference type="GO" id="GO:0004526">
    <property type="term" value="F:ribonuclease P activity"/>
    <property type="evidence" value="ECO:0007669"/>
    <property type="project" value="UniProtKB-EC"/>
</dbReference>
<protein>
    <recommendedName>
        <fullName evidence="6 7">Ribonuclease P protein component</fullName>
        <shortName evidence="6">RNase P protein</shortName>
        <shortName evidence="6">RNaseP protein</shortName>
        <ecNumber evidence="6 7">3.1.26.5</ecNumber>
    </recommendedName>
    <alternativeName>
        <fullName evidence="6">Protein C5</fullName>
    </alternativeName>
</protein>
<organism evidence="8 9">
    <name type="scientific">Jejuia spongiicola</name>
    <dbReference type="NCBI Taxonomy" id="2942207"/>
    <lineage>
        <taxon>Bacteria</taxon>
        <taxon>Pseudomonadati</taxon>
        <taxon>Bacteroidota</taxon>
        <taxon>Flavobacteriia</taxon>
        <taxon>Flavobacteriales</taxon>
        <taxon>Flavobacteriaceae</taxon>
        <taxon>Jejuia</taxon>
    </lineage>
</organism>
<evidence type="ECO:0000256" key="1">
    <source>
        <dbReference type="ARBA" id="ARBA00022694"/>
    </source>
</evidence>
<proteinExistence type="inferred from homology"/>
<dbReference type="SUPFAM" id="SSF54211">
    <property type="entry name" value="Ribosomal protein S5 domain 2-like"/>
    <property type="match status" value="1"/>
</dbReference>
<dbReference type="InterPro" id="IPR000100">
    <property type="entry name" value="RNase_P"/>
</dbReference>
<keyword evidence="5 6" id="KW-0694">RNA-binding</keyword>
<dbReference type="NCBIfam" id="TIGR00188">
    <property type="entry name" value="rnpA"/>
    <property type="match status" value="1"/>
</dbReference>
<evidence type="ECO:0000256" key="3">
    <source>
        <dbReference type="ARBA" id="ARBA00022759"/>
    </source>
</evidence>
<evidence type="ECO:0000256" key="2">
    <source>
        <dbReference type="ARBA" id="ARBA00022722"/>
    </source>
</evidence>
<dbReference type="Gene3D" id="3.30.230.10">
    <property type="match status" value="1"/>
</dbReference>
<comment type="similarity">
    <text evidence="6">Belongs to the RnpA family.</text>
</comment>
<keyword evidence="9" id="KW-1185">Reference proteome</keyword>
<comment type="function">
    <text evidence="6">RNaseP catalyzes the removal of the 5'-leader sequence from pre-tRNA to produce the mature 5'-terminus. It can also cleave other RNA substrates such as 4.5S RNA. The protein component plays an auxiliary but essential role in vivo by binding to the 5'-leader sequence and broadening the substrate specificity of the ribozyme.</text>
</comment>
<accession>A0ABT0QAG5</accession>
<dbReference type="EMBL" id="JAMFLZ010000001">
    <property type="protein sequence ID" value="MCL6293468.1"/>
    <property type="molecule type" value="Genomic_DNA"/>
</dbReference>
<evidence type="ECO:0000256" key="6">
    <source>
        <dbReference type="HAMAP-Rule" id="MF_00227"/>
    </source>
</evidence>
<sequence>MKATYPKKEKLKSKKLIEQLFAEGQSVSAYPLRLAYLQTRFDNDYIIAKTGVSVSKRNFKTAVDRNHIKRLLRESYRLNKADYFNNITTQYAFMILYIGKEKPTLSQVETKMKHLFEKFLDKVSE</sequence>
<dbReference type="Pfam" id="PF00825">
    <property type="entry name" value="Ribonuclease_P"/>
    <property type="match status" value="1"/>
</dbReference>
<evidence type="ECO:0000313" key="8">
    <source>
        <dbReference type="EMBL" id="MCL6293468.1"/>
    </source>
</evidence>
<comment type="subunit">
    <text evidence="6">Consists of a catalytic RNA component (M1 or rnpB) and a protein subunit.</text>
</comment>
<dbReference type="InterPro" id="IPR014721">
    <property type="entry name" value="Ribsml_uS5_D2-typ_fold_subgr"/>
</dbReference>
<dbReference type="RefSeq" id="WP_249971637.1">
    <property type="nucleotide sequence ID" value="NZ_JAMFLZ010000001.1"/>
</dbReference>
<name>A0ABT0QAG5_9FLAO</name>
<gene>
    <name evidence="6 8" type="primary">rnpA</name>
    <name evidence="8" type="ORF">M3P09_00540</name>
</gene>
<comment type="catalytic activity">
    <reaction evidence="6">
        <text>Endonucleolytic cleavage of RNA, removing 5'-extranucleotides from tRNA precursor.</text>
        <dbReference type="EC" id="3.1.26.5"/>
    </reaction>
</comment>
<dbReference type="EC" id="3.1.26.5" evidence="6 7"/>
<keyword evidence="3 6" id="KW-0255">Endonuclease</keyword>
<evidence type="ECO:0000313" key="9">
    <source>
        <dbReference type="Proteomes" id="UP001165381"/>
    </source>
</evidence>
<evidence type="ECO:0000256" key="5">
    <source>
        <dbReference type="ARBA" id="ARBA00022884"/>
    </source>
</evidence>
<dbReference type="InterPro" id="IPR020568">
    <property type="entry name" value="Ribosomal_Su5_D2-typ_SF"/>
</dbReference>
<evidence type="ECO:0000256" key="7">
    <source>
        <dbReference type="NCBIfam" id="TIGR00188"/>
    </source>
</evidence>